<accession>A0A3P6NUE5</accession>
<evidence type="ECO:0000313" key="2">
    <source>
        <dbReference type="EMBL" id="VDK27109.1"/>
    </source>
</evidence>
<evidence type="ECO:0000256" key="1">
    <source>
        <dbReference type="SAM" id="MobiDB-lite"/>
    </source>
</evidence>
<name>A0A3P6NUE5_9BILA</name>
<gene>
    <name evidence="2" type="ORF">GPUH_LOCUS27</name>
</gene>
<dbReference type="EMBL" id="UYRT01000018">
    <property type="protein sequence ID" value="VDK27109.1"/>
    <property type="molecule type" value="Genomic_DNA"/>
</dbReference>
<keyword evidence="3" id="KW-1185">Reference proteome</keyword>
<feature type="region of interest" description="Disordered" evidence="1">
    <location>
        <begin position="1"/>
        <end position="39"/>
    </location>
</feature>
<evidence type="ECO:0000313" key="3">
    <source>
        <dbReference type="Proteomes" id="UP000271098"/>
    </source>
</evidence>
<sequence length="158" mass="18328">MYKELQKSRAEGKELKKSTAKGALRARTTKNDEEEDSMQDISYDQLAENMKEEHGLALKKTVFQNMRAEESIINMGLDSEQEKMRAFLSTLSEKEQRKLMKKLLSGTGGKRHKKSKKELKEGKIKKNSKSEKKKRKESKAKKDSKNEKKKKHRKHTSS</sequence>
<feature type="compositionally biased region" description="Basic and acidic residues" evidence="1">
    <location>
        <begin position="118"/>
        <end position="130"/>
    </location>
</feature>
<protein>
    <submittedName>
        <fullName evidence="2">Uncharacterized protein</fullName>
    </submittedName>
</protein>
<dbReference type="Proteomes" id="UP000271098">
    <property type="component" value="Unassembled WGS sequence"/>
</dbReference>
<feature type="compositionally biased region" description="Basic and acidic residues" evidence="1">
    <location>
        <begin position="1"/>
        <end position="17"/>
    </location>
</feature>
<proteinExistence type="predicted"/>
<feature type="compositionally biased region" description="Basic residues" evidence="1">
    <location>
        <begin position="147"/>
        <end position="158"/>
    </location>
</feature>
<reference evidence="2 3" key="1">
    <citation type="submission" date="2018-11" db="EMBL/GenBank/DDBJ databases">
        <authorList>
            <consortium name="Pathogen Informatics"/>
        </authorList>
    </citation>
    <scope>NUCLEOTIDE SEQUENCE [LARGE SCALE GENOMIC DNA]</scope>
</reference>
<feature type="region of interest" description="Disordered" evidence="1">
    <location>
        <begin position="98"/>
        <end position="158"/>
    </location>
</feature>
<dbReference type="AlphaFoldDB" id="A0A3P6NUE5"/>
<organism evidence="2 3">
    <name type="scientific">Gongylonema pulchrum</name>
    <dbReference type="NCBI Taxonomy" id="637853"/>
    <lineage>
        <taxon>Eukaryota</taxon>
        <taxon>Metazoa</taxon>
        <taxon>Ecdysozoa</taxon>
        <taxon>Nematoda</taxon>
        <taxon>Chromadorea</taxon>
        <taxon>Rhabditida</taxon>
        <taxon>Spirurina</taxon>
        <taxon>Spiruromorpha</taxon>
        <taxon>Spiruroidea</taxon>
        <taxon>Gongylonematidae</taxon>
        <taxon>Gongylonema</taxon>
    </lineage>
</organism>